<evidence type="ECO:0000313" key="6">
    <source>
        <dbReference type="Proteomes" id="UP000036403"/>
    </source>
</evidence>
<keyword evidence="6" id="KW-1185">Reference proteome</keyword>
<dbReference type="PROSITE" id="PS50800">
    <property type="entry name" value="SAP"/>
    <property type="match status" value="1"/>
</dbReference>
<dbReference type="GO" id="GO:0005634">
    <property type="term" value="C:nucleus"/>
    <property type="evidence" value="ECO:0007669"/>
    <property type="project" value="TreeGrafter"/>
</dbReference>
<evidence type="ECO:0000259" key="4">
    <source>
        <dbReference type="PROSITE" id="PS50800"/>
    </source>
</evidence>
<dbReference type="InterPro" id="IPR003034">
    <property type="entry name" value="SAP_dom"/>
</dbReference>
<comment type="caution">
    <text evidence="5">The sequence shown here is derived from an EMBL/GenBank/DDBJ whole genome shotgun (WGS) entry which is preliminary data.</text>
</comment>
<accession>A0A0J7KSH1</accession>
<feature type="compositionally biased region" description="Acidic residues" evidence="3">
    <location>
        <begin position="66"/>
        <end position="96"/>
    </location>
</feature>
<reference evidence="5 6" key="1">
    <citation type="submission" date="2015-04" db="EMBL/GenBank/DDBJ databases">
        <title>Lasius niger genome sequencing.</title>
        <authorList>
            <person name="Konorov E.A."/>
            <person name="Nikitin M.A."/>
            <person name="Kirill M.V."/>
            <person name="Chang P."/>
        </authorList>
    </citation>
    <scope>NUCLEOTIDE SEQUENCE [LARGE SCALE GENOMIC DNA]</scope>
    <source>
        <tissue evidence="5">Whole</tissue>
    </source>
</reference>
<dbReference type="GO" id="GO:0016973">
    <property type="term" value="P:poly(A)+ mRNA export from nucleus"/>
    <property type="evidence" value="ECO:0007669"/>
    <property type="project" value="TreeGrafter"/>
</dbReference>
<evidence type="ECO:0000256" key="3">
    <source>
        <dbReference type="SAM" id="MobiDB-lite"/>
    </source>
</evidence>
<dbReference type="SUPFAM" id="SSF68906">
    <property type="entry name" value="SAP domain"/>
    <property type="match status" value="1"/>
</dbReference>
<evidence type="ECO:0000256" key="2">
    <source>
        <dbReference type="ARBA" id="ARBA00046328"/>
    </source>
</evidence>
<comment type="similarity">
    <text evidence="2">Belongs to the SAP domain-containing ribonucleoprotein family.</text>
</comment>
<organism evidence="5 6">
    <name type="scientific">Lasius niger</name>
    <name type="common">Black garden ant</name>
    <dbReference type="NCBI Taxonomy" id="67767"/>
    <lineage>
        <taxon>Eukaryota</taxon>
        <taxon>Metazoa</taxon>
        <taxon>Ecdysozoa</taxon>
        <taxon>Arthropoda</taxon>
        <taxon>Hexapoda</taxon>
        <taxon>Insecta</taxon>
        <taxon>Pterygota</taxon>
        <taxon>Neoptera</taxon>
        <taxon>Endopterygota</taxon>
        <taxon>Hymenoptera</taxon>
        <taxon>Apocrita</taxon>
        <taxon>Aculeata</taxon>
        <taxon>Formicoidea</taxon>
        <taxon>Formicidae</taxon>
        <taxon>Formicinae</taxon>
        <taxon>Lasius</taxon>
        <taxon>Lasius</taxon>
    </lineage>
</organism>
<dbReference type="InterPro" id="IPR036361">
    <property type="entry name" value="SAP_dom_sf"/>
</dbReference>
<feature type="domain" description="SAP" evidence="4">
    <location>
        <begin position="20"/>
        <end position="54"/>
    </location>
</feature>
<name>A0A0J7KSH1_LASNI</name>
<dbReference type="Pfam" id="PF02037">
    <property type="entry name" value="SAP"/>
    <property type="match status" value="1"/>
</dbReference>
<dbReference type="PANTHER" id="PTHR46551">
    <property type="entry name" value="SAP DOMAIN-CONTAINING RIBONUCLEOPROTEIN"/>
    <property type="match status" value="1"/>
</dbReference>
<feature type="region of interest" description="Disordered" evidence="3">
    <location>
        <begin position="58"/>
        <end position="108"/>
    </location>
</feature>
<dbReference type="PANTHER" id="PTHR46551:SF1">
    <property type="entry name" value="SAP DOMAIN-CONTAINING RIBONUCLEOPROTEIN"/>
    <property type="match status" value="1"/>
</dbReference>
<protein>
    <submittedName>
        <fullName evidence="5">Cre-lst-3 protein</fullName>
    </submittedName>
</protein>
<dbReference type="AlphaFoldDB" id="A0A0J7KSH1"/>
<keyword evidence="1" id="KW-0597">Phosphoprotein</keyword>
<dbReference type="PaxDb" id="67767-A0A0J7KSH1"/>
<proteinExistence type="inferred from homology"/>
<gene>
    <name evidence="5" type="ORF">RF55_6557</name>
</gene>
<dbReference type="EMBL" id="LBMM01003592">
    <property type="protein sequence ID" value="KMQ93347.1"/>
    <property type="molecule type" value="Genomic_DNA"/>
</dbReference>
<dbReference type="OrthoDB" id="8060768at2759"/>
<dbReference type="Proteomes" id="UP000036403">
    <property type="component" value="Unassembled WGS sequence"/>
</dbReference>
<sequence length="150" mass="17298">MSSTRSISPPSRSQEDDVKLAAMKMAELKEELRSRKLKTTGKKTELVLRLKEALDLERKHSASASNDDDLADDHESDEEDDTTDESSGDDEIEENEHETAWKTKRKNKKKYKCVFSFKDVEESLEIFSGDDNANIIKWLEDFKEFAEMCK</sequence>
<evidence type="ECO:0000256" key="1">
    <source>
        <dbReference type="ARBA" id="ARBA00022553"/>
    </source>
</evidence>
<dbReference type="Gene3D" id="1.10.720.30">
    <property type="entry name" value="SAP domain"/>
    <property type="match status" value="1"/>
</dbReference>
<dbReference type="InterPro" id="IPR052240">
    <property type="entry name" value="SAP_domain_ribonucleoprotein"/>
</dbReference>
<evidence type="ECO:0000313" key="5">
    <source>
        <dbReference type="EMBL" id="KMQ93347.1"/>
    </source>
</evidence>
<dbReference type="SMART" id="SM00513">
    <property type="entry name" value="SAP"/>
    <property type="match status" value="1"/>
</dbReference>